<accession>A0A9Q1BV47</accession>
<sequence length="68" mass="7888">MEEREAFITIKDYKDNFPNKVSCKFINLAKSEMGRVSKIILDRVEESLMTTLVPSRINSLVLLWSLIL</sequence>
<name>A0A9Q1BV47_HOLLE</name>
<proteinExistence type="predicted"/>
<dbReference type="Proteomes" id="UP001152320">
    <property type="component" value="Chromosome 11"/>
</dbReference>
<dbReference type="OrthoDB" id="5988108at2759"/>
<organism evidence="1 2">
    <name type="scientific">Holothuria leucospilota</name>
    <name type="common">Black long sea cucumber</name>
    <name type="synonym">Mertensiothuria leucospilota</name>
    <dbReference type="NCBI Taxonomy" id="206669"/>
    <lineage>
        <taxon>Eukaryota</taxon>
        <taxon>Metazoa</taxon>
        <taxon>Echinodermata</taxon>
        <taxon>Eleutherozoa</taxon>
        <taxon>Echinozoa</taxon>
        <taxon>Holothuroidea</taxon>
        <taxon>Aspidochirotacea</taxon>
        <taxon>Aspidochirotida</taxon>
        <taxon>Holothuriidae</taxon>
        <taxon>Holothuria</taxon>
    </lineage>
</organism>
<protein>
    <submittedName>
        <fullName evidence="1">Uncharacterized protein</fullName>
    </submittedName>
</protein>
<comment type="caution">
    <text evidence="1">The sequence shown here is derived from an EMBL/GenBank/DDBJ whole genome shotgun (WGS) entry which is preliminary data.</text>
</comment>
<reference evidence="1" key="1">
    <citation type="submission" date="2021-10" db="EMBL/GenBank/DDBJ databases">
        <title>Tropical sea cucumber genome reveals ecological adaptation and Cuvierian tubules defense mechanism.</title>
        <authorList>
            <person name="Chen T."/>
        </authorList>
    </citation>
    <scope>NUCLEOTIDE SEQUENCE</scope>
    <source>
        <strain evidence="1">Nanhai2018</strain>
        <tissue evidence="1">Muscle</tissue>
    </source>
</reference>
<evidence type="ECO:0000313" key="1">
    <source>
        <dbReference type="EMBL" id="KAJ8033154.1"/>
    </source>
</evidence>
<dbReference type="AlphaFoldDB" id="A0A9Q1BV47"/>
<evidence type="ECO:0000313" key="2">
    <source>
        <dbReference type="Proteomes" id="UP001152320"/>
    </source>
</evidence>
<dbReference type="EMBL" id="JAIZAY010000011">
    <property type="protein sequence ID" value="KAJ8033154.1"/>
    <property type="molecule type" value="Genomic_DNA"/>
</dbReference>
<keyword evidence="2" id="KW-1185">Reference proteome</keyword>
<gene>
    <name evidence="1" type="ORF">HOLleu_23305</name>
</gene>